<proteinExistence type="predicted"/>
<protein>
    <submittedName>
        <fullName evidence="2">Uncharacterized protein</fullName>
    </submittedName>
</protein>
<name>A0A915I2Y5_ROMCU</name>
<keyword evidence="1" id="KW-1185">Reference proteome</keyword>
<evidence type="ECO:0000313" key="1">
    <source>
        <dbReference type="Proteomes" id="UP000887565"/>
    </source>
</evidence>
<sequence>MTSLTTFNPPEFLYDYAYGFFCPLKTGPDFSYSPEKPDFGTMITVHLKNNAAFFNGETKFDAVGYFVHFFLGLLQIGQQPAFKSLRKIDKIFWYFDKSQKELKISVTRMKKNGRKLLSLKSIHFDPINSKRQWAESDLKSVIVQLHNAGQNVKEYDIENHWYDLWVENMDASESATAPFLFLTFDNEEFHFEDGFVERCIKTKAKAQKNFLILEQLFEEGTPAMGDIVESFQSESRDEVRKGLVNFLKKSASHFKQNINQKVGRELNSLRTASQCGFTHGFLIGVQKQLGFKIHVSPFTDDKGVSYRIKMIRRLTDSWSKIINDVPIKLEFAPNLEKLGKRRELFLEEEAQPEAAVEKFFMESLNPEMMAGFVNYNAEKRNYKIFDKIPIVILDKLTLLSNLAVDVALATSDNKPAKKRLKTFVDMEFSYVLRADNPSDMKEKLGYLPSFLHGSLSSHSSCQEDKFFRLHVKSPNEYFKGKFNFFLMKTKHENVNLIINLYENDDITSEEFLEVSRYLLGLKYPKVDEHGVNLVIADFFTCYTQVKKPEYKRHIVGGSKVYLKQPFDQEVSDFQVDKINHINMFDEIGNALGSESMKNPKVMKGVLSKMKNYFLQNSHLINTETELKGMLEGLLQRVYTLSSIVDVRKGAFQIGFLNDMGQVCIINIAYNAPEKSVVILDDVRQYFESGLIKDKERAKMLNIAISETDQGKMITAADNEFLSVLSMCSRLRVKRDIRCKSNEVKSALNEAAHTSKQTPREKFRRVYLENLNKFSAGIMYGLMAKDFVSDLIHGNMVGMAVNAGFLLSSVLTSQLADKLLSKTAILAASDRLLLSNILKASAPFLRRTPTFAFVGFDLYNSIQAYRQNQNEAIVNIVADSSYLALDLAETAIEITEAFGFFEGVSTVTGPIGWAVGAALLVGADIYRSVKTVEKLDETVHLTKLEKFTEGIRSFFGMDPEKHVAELMKQKQFINDTINSMQKFLDQHDTIKRYIFPINVHSQLSATINIDLKYKKKIQLSRSVPKLTNGNKYFCLWPLQDDYASSKIFVTARYCENAIGLESAEPKPSNITYIQLGHNSAFARAMPSDANIFDITGNGSKILIGGNADDRFIVRNNQSWGYYDGLGGDNILDVSHLTARTVFFTSRTVSHRNYKIKLGNITSIIGRRNMTDRVKAWCRIKHIDLQGGRAKGGPDHITIPHTMCDYNMKLVITGAATRVSNYASSGNFLYIITNTTGNFHIKFYTLHRGSHTFLFNYPSYILKHIKAIKSDGKLLIVLKWGKGQVGRLSLAESVKYIFQDGTVQLYHKKLLLNVTTSQLIDEALPLYIGLAKRSKISVILHSITDKKTLTLNHHSFNKEQSKYSVDIFNDVQGHHNRYKSVAHESIYVLESRNSNLTINNLTIELSQHKRHKVILDLNKIREQCTSQGKNLEVQPVFDRNRDILLVLKLNNNGSSTTLSTITLMHALHGNLSHTVLLRNKIPYLLNINNNSNLELIHVPLQFSFNDNLILISEADGVDFHSSVQFDRYVTKFDYFNMNDTHLMLTNVLWSAEKGTGAPFTLILANFYSNNIMKSLKLVFNNRVVNVEDISRACDTVKPVNYLTKRLILEYYH</sequence>
<dbReference type="Proteomes" id="UP000887565">
    <property type="component" value="Unplaced"/>
</dbReference>
<dbReference type="WBParaSite" id="nRc.2.0.1.t08493-RA">
    <property type="protein sequence ID" value="nRc.2.0.1.t08493-RA"/>
    <property type="gene ID" value="nRc.2.0.1.g08493"/>
</dbReference>
<organism evidence="1 2">
    <name type="scientific">Romanomermis culicivorax</name>
    <name type="common">Nematode worm</name>
    <dbReference type="NCBI Taxonomy" id="13658"/>
    <lineage>
        <taxon>Eukaryota</taxon>
        <taxon>Metazoa</taxon>
        <taxon>Ecdysozoa</taxon>
        <taxon>Nematoda</taxon>
        <taxon>Enoplea</taxon>
        <taxon>Dorylaimia</taxon>
        <taxon>Mermithida</taxon>
        <taxon>Mermithoidea</taxon>
        <taxon>Mermithidae</taxon>
        <taxon>Romanomermis</taxon>
    </lineage>
</organism>
<accession>A0A915I2Y5</accession>
<reference evidence="2" key="1">
    <citation type="submission" date="2022-11" db="UniProtKB">
        <authorList>
            <consortium name="WormBaseParasite"/>
        </authorList>
    </citation>
    <scope>IDENTIFICATION</scope>
</reference>
<evidence type="ECO:0000313" key="2">
    <source>
        <dbReference type="WBParaSite" id="nRc.2.0.1.t08493-RA"/>
    </source>
</evidence>